<accession>A0AAE4BL86</accession>
<proteinExistence type="predicted"/>
<name>A0AAE4BL86_9DEIO</name>
<evidence type="ECO:0000313" key="2">
    <source>
        <dbReference type="Proteomes" id="UP001185331"/>
    </source>
</evidence>
<dbReference type="RefSeq" id="WP_309853163.1">
    <property type="nucleotide sequence ID" value="NZ_JAVDQJ010000004.1"/>
</dbReference>
<organism evidence="1 2">
    <name type="scientific">Deinococcus soli</name>
    <name type="common">ex Cha et al. 2016</name>
    <dbReference type="NCBI Taxonomy" id="1309411"/>
    <lineage>
        <taxon>Bacteria</taxon>
        <taxon>Thermotogati</taxon>
        <taxon>Deinococcota</taxon>
        <taxon>Deinococci</taxon>
        <taxon>Deinococcales</taxon>
        <taxon>Deinococcaceae</taxon>
        <taxon>Deinococcus</taxon>
    </lineage>
</organism>
<dbReference type="Proteomes" id="UP001185331">
    <property type="component" value="Unassembled WGS sequence"/>
</dbReference>
<sequence length="80" mass="8823">MIRTHLDTHPGTDTLVTFESQGETHRAILPEWATSDFQNAAQANGGQLDLNVRNDWMLTTYRSTAGTVDLLAQHAQRAAS</sequence>
<comment type="caution">
    <text evidence="1">The sequence shown here is derived from an EMBL/GenBank/DDBJ whole genome shotgun (WGS) entry which is preliminary data.</text>
</comment>
<evidence type="ECO:0000313" key="1">
    <source>
        <dbReference type="EMBL" id="MDR6218673.1"/>
    </source>
</evidence>
<protein>
    <submittedName>
        <fullName evidence="1">Uncharacterized protein</fullName>
    </submittedName>
</protein>
<reference evidence="1" key="1">
    <citation type="submission" date="2023-07" db="EMBL/GenBank/DDBJ databases">
        <title>Sorghum-associated microbial communities from plants grown in Nebraska, USA.</title>
        <authorList>
            <person name="Schachtman D."/>
        </authorList>
    </citation>
    <scope>NUCLEOTIDE SEQUENCE</scope>
    <source>
        <strain evidence="1">BE330</strain>
    </source>
</reference>
<dbReference type="AlphaFoldDB" id="A0AAE4BL86"/>
<gene>
    <name evidence="1" type="ORF">J2Y00_002270</name>
</gene>
<dbReference type="EMBL" id="JAVDQK010000005">
    <property type="protein sequence ID" value="MDR6218673.1"/>
    <property type="molecule type" value="Genomic_DNA"/>
</dbReference>